<evidence type="ECO:0000313" key="1">
    <source>
        <dbReference type="EMBL" id="SDH79230.1"/>
    </source>
</evidence>
<dbReference type="EMBL" id="FNCV01000013">
    <property type="protein sequence ID" value="SDH79230.1"/>
    <property type="molecule type" value="Genomic_DNA"/>
</dbReference>
<proteinExistence type="predicted"/>
<gene>
    <name evidence="1" type="ORF">SAMN05421742_11314</name>
</gene>
<organism evidence="1 2">
    <name type="scientific">Roseospirillum parvum</name>
    <dbReference type="NCBI Taxonomy" id="83401"/>
    <lineage>
        <taxon>Bacteria</taxon>
        <taxon>Pseudomonadati</taxon>
        <taxon>Pseudomonadota</taxon>
        <taxon>Alphaproteobacteria</taxon>
        <taxon>Rhodospirillales</taxon>
        <taxon>Rhodospirillaceae</taxon>
        <taxon>Roseospirillum</taxon>
    </lineage>
</organism>
<dbReference type="SUPFAM" id="SSF56935">
    <property type="entry name" value="Porins"/>
    <property type="match status" value="1"/>
</dbReference>
<dbReference type="AlphaFoldDB" id="A0A1G8FAS0"/>
<name>A0A1G8FAS0_9PROT</name>
<dbReference type="Proteomes" id="UP000217076">
    <property type="component" value="Unassembled WGS sequence"/>
</dbReference>
<dbReference type="InterPro" id="IPR013783">
    <property type="entry name" value="Ig-like_fold"/>
</dbReference>
<keyword evidence="2" id="KW-1185">Reference proteome</keyword>
<evidence type="ECO:0000313" key="2">
    <source>
        <dbReference type="Proteomes" id="UP000217076"/>
    </source>
</evidence>
<reference evidence="2" key="1">
    <citation type="submission" date="2016-10" db="EMBL/GenBank/DDBJ databases">
        <authorList>
            <person name="Varghese N."/>
            <person name="Submissions S."/>
        </authorList>
    </citation>
    <scope>NUCLEOTIDE SEQUENCE [LARGE SCALE GENOMIC DNA]</scope>
    <source>
        <strain evidence="2">930I</strain>
    </source>
</reference>
<accession>A0A1G8FAS0</accession>
<evidence type="ECO:0008006" key="3">
    <source>
        <dbReference type="Google" id="ProtNLM"/>
    </source>
</evidence>
<dbReference type="STRING" id="83401.SAMN05421742_11314"/>
<dbReference type="Gene3D" id="2.60.40.10">
    <property type="entry name" value="Immunoglobulins"/>
    <property type="match status" value="1"/>
</dbReference>
<sequence length="912" mass="99488">MPLSGPPPRLRLPGRPTSVGALLAVLLLVLGAGVAAAEQLAANSSPLPPPGENDLLVMEARLGNYILADSLFAYRYRGGVLLPLSEMMAILEFPIDVNPDAGTAEGWYLAENRRFSLDLGQGFVFIDGRREPLDPAKAIRHDFDIYIDSELMSAWFPVILTANISRLVLKVESEEPLPFEQRLEREKRQARLGQGRGPEGPSYPRIDNPYRVFSWPVADVSLSADWDNDQDRVATSHAVHLAGDMAGFSADIYATGRDKDTLTDIRATLSRQDVDGNLLGIGLSELEIGDVYTPQTTLVASGREGRGVAVSAYPLARRSDFGQVTLRGELKQGWEVELYRNNILIDAQESRGDGRYEFIDVPVVYGRNLFTLMFYGPQGQKQEETIQIPVGGEMVPPGDVYWELAVNEQDRDFIPWGEANRQPAEDDPMEGRRRVVGTAEVGITERLSLGGSFSNIFLEDGEDSRRHRYLSGHLRTTLGDVSVELRGVKDMDGGRAHQVSAFTDLFGIDVYAEHAQYFGFESEKVRPSADPLTRQSQLRLGSDIRFSETFRVPVNVDIGLDRTEAGYTVFDVSTRTSYSSGGLIASNQLSAVRTSGDGTESSTSVGGTFDMNYRFEDTQVRGSVGYSWLPLRRVDSISVSADHDLDEDTNVNAGLSYTLGQNRRATVNAGLSHTFSFAAMNVNGTYGEGGDYGFGLNMSFSLAREPHSGMPVMRSERAANSGAVAARAFLDNDGDGSFTEGDEPLEEVGFEGFGEPGERTNAEGVALLGGVSAGRPTDVVLDEATLEDPFWVAPRPGVSVVGRPGAVAEVDFPVVPTGEIDGTTYLVKPDGERTEVSNTRLELVDAEGRVVATTRSEYDGFFLFDLVPPGTYRLRVEPDQLDRLGLSMDPLPEMDLAASDTLLGLTVTLRPR</sequence>
<dbReference type="SUPFAM" id="SSF117074">
    <property type="entry name" value="Hypothetical protein PA1324"/>
    <property type="match status" value="1"/>
</dbReference>
<protein>
    <recommendedName>
        <fullName evidence="3">Carboxypeptidase regulatory-like domain-containing protein</fullName>
    </recommendedName>
</protein>